<dbReference type="Pfam" id="PF00482">
    <property type="entry name" value="T2SSF"/>
    <property type="match status" value="2"/>
</dbReference>
<keyword evidence="6 7" id="KW-0472">Membrane</keyword>
<dbReference type="Gene3D" id="1.20.81.30">
    <property type="entry name" value="Type II secretion system (T2SS), domain F"/>
    <property type="match status" value="2"/>
</dbReference>
<dbReference type="InterPro" id="IPR018076">
    <property type="entry name" value="T2SS_GspF_dom"/>
</dbReference>
<evidence type="ECO:0000256" key="6">
    <source>
        <dbReference type="ARBA" id="ARBA00023136"/>
    </source>
</evidence>
<comment type="subcellular location">
    <subcellularLocation>
        <location evidence="1">Cell membrane</location>
        <topology evidence="1">Multi-pass membrane protein</topology>
    </subcellularLocation>
</comment>
<keyword evidence="5 7" id="KW-1133">Transmembrane helix</keyword>
<keyword evidence="3" id="KW-1003">Cell membrane</keyword>
<sequence>MQLYRWRARNKSGKIFTGRLLAGSDREVAEYVQGQHGYVTKIQPINNWYNFSKTLYAKKMNNKNKEFFFRQLATLLNSGMTLLRALELIRGKSAGDIAEVCAFIEKDLYKGMPFSLSMRKLPNIFSQTAVQIIEAGETSGKLAELFLQLADFYHKELETKRFLLNACIYPGIVLVFVFITFYYFIWKVVPLFVELYATMQVEPTVFLSSLNFLGKLLDNFHWQAVGIFLLLGWRLYFLRDKLQTWCLRLPVIKSCYHDLLEMRYCRVVSIMLASGISLPLAISAAGETLPIIVLRKQSERLSREVMRGIPLSKAAAFCSEIFGPISLEFIAVGEESGSLAEMLTEAADITDKDLQAKLKDLKAMVEPVLLALIALLVGCVILAITSPIFSLITELPDYK</sequence>
<feature type="transmembrane region" description="Helical" evidence="7">
    <location>
        <begin position="368"/>
        <end position="392"/>
    </location>
</feature>
<organism evidence="9">
    <name type="scientific">bioreactor metagenome</name>
    <dbReference type="NCBI Taxonomy" id="1076179"/>
    <lineage>
        <taxon>unclassified sequences</taxon>
        <taxon>metagenomes</taxon>
        <taxon>ecological metagenomes</taxon>
    </lineage>
</organism>
<protein>
    <submittedName>
        <fullName evidence="9">Type II secretion system protein F</fullName>
    </submittedName>
</protein>
<comment type="similarity">
    <text evidence="2">Belongs to the GSP F family.</text>
</comment>
<dbReference type="EMBL" id="VSSQ01000258">
    <property type="protein sequence ID" value="MPL88459.1"/>
    <property type="molecule type" value="Genomic_DNA"/>
</dbReference>
<reference evidence="9" key="1">
    <citation type="submission" date="2019-08" db="EMBL/GenBank/DDBJ databases">
        <authorList>
            <person name="Kucharzyk K."/>
            <person name="Murdoch R.W."/>
            <person name="Higgins S."/>
            <person name="Loffler F."/>
        </authorList>
    </citation>
    <scope>NUCLEOTIDE SEQUENCE</scope>
</reference>
<evidence type="ECO:0000256" key="1">
    <source>
        <dbReference type="ARBA" id="ARBA00004651"/>
    </source>
</evidence>
<evidence type="ECO:0000256" key="5">
    <source>
        <dbReference type="ARBA" id="ARBA00022989"/>
    </source>
</evidence>
<dbReference type="PRINTS" id="PR00812">
    <property type="entry name" value="BCTERIALGSPF"/>
</dbReference>
<evidence type="ECO:0000256" key="3">
    <source>
        <dbReference type="ARBA" id="ARBA00022475"/>
    </source>
</evidence>
<dbReference type="GO" id="GO:0005886">
    <property type="term" value="C:plasma membrane"/>
    <property type="evidence" value="ECO:0007669"/>
    <property type="project" value="UniProtKB-SubCell"/>
</dbReference>
<evidence type="ECO:0000256" key="7">
    <source>
        <dbReference type="SAM" id="Phobius"/>
    </source>
</evidence>
<gene>
    <name evidence="9" type="primary">epsF_6</name>
    <name evidence="9" type="ORF">SDC9_34482</name>
</gene>
<feature type="transmembrane region" description="Helical" evidence="7">
    <location>
        <begin position="162"/>
        <end position="185"/>
    </location>
</feature>
<evidence type="ECO:0000256" key="4">
    <source>
        <dbReference type="ARBA" id="ARBA00022692"/>
    </source>
</evidence>
<feature type="transmembrane region" description="Helical" evidence="7">
    <location>
        <begin position="220"/>
        <end position="238"/>
    </location>
</feature>
<dbReference type="PANTHER" id="PTHR30012">
    <property type="entry name" value="GENERAL SECRETION PATHWAY PROTEIN"/>
    <property type="match status" value="1"/>
</dbReference>
<proteinExistence type="inferred from homology"/>
<dbReference type="InterPro" id="IPR003004">
    <property type="entry name" value="GspF/PilC"/>
</dbReference>
<keyword evidence="4 7" id="KW-0812">Transmembrane</keyword>
<feature type="domain" description="Type II secretion system protein GspF" evidence="8">
    <location>
        <begin position="68"/>
        <end position="190"/>
    </location>
</feature>
<feature type="domain" description="Type II secretion system protein GspF" evidence="8">
    <location>
        <begin position="264"/>
        <end position="387"/>
    </location>
</feature>
<dbReference type="InterPro" id="IPR042094">
    <property type="entry name" value="T2SS_GspF_sf"/>
</dbReference>
<evidence type="ECO:0000256" key="2">
    <source>
        <dbReference type="ARBA" id="ARBA00005745"/>
    </source>
</evidence>
<evidence type="ECO:0000259" key="8">
    <source>
        <dbReference type="Pfam" id="PF00482"/>
    </source>
</evidence>
<dbReference type="PANTHER" id="PTHR30012:SF0">
    <property type="entry name" value="TYPE II SECRETION SYSTEM PROTEIN F-RELATED"/>
    <property type="match status" value="1"/>
</dbReference>
<accession>A0A644VAS2</accession>
<name>A0A644VAS2_9ZZZZ</name>
<evidence type="ECO:0000313" key="9">
    <source>
        <dbReference type="EMBL" id="MPL88459.1"/>
    </source>
</evidence>
<dbReference type="AlphaFoldDB" id="A0A644VAS2"/>
<comment type="caution">
    <text evidence="9">The sequence shown here is derived from an EMBL/GenBank/DDBJ whole genome shotgun (WGS) entry which is preliminary data.</text>
</comment>